<dbReference type="Pfam" id="PF20163">
    <property type="entry name" value="DUF6536"/>
    <property type="match status" value="1"/>
</dbReference>
<name>A0ABR3TWA2_9PEZI</name>
<keyword evidence="2" id="KW-0472">Membrane</keyword>
<dbReference type="InterPro" id="IPR004360">
    <property type="entry name" value="Glyas_Fos-R_dOase_dom"/>
</dbReference>
<sequence length="970" mass="108292">MPLNRKPTRYSRLGSQEFRHGSDEGGGVELNERPPTAHSRSLSDNFEAILERSKDADDDEQLLKKARPSVHRQRTFRQQHLAGWRVGAIGATVSAAVVLVLNICVTLWVTFSPFPKNDGIGTLLEGSCAHVKSSSRWIHLVINVLSTVLLSCSNYCMQVLASPTRDELVKAHNRRFWLHIGVPNLRNLLYIGKDRRNLFLLLAVSSIPLHLLFNSVVFANIQANEYQVIPATPDFLDGATYKTAGLVPEHIWTRNSTGDQVPVDVGNYTRSLVANATELRDKIQRREIKYENMTAEWCVKNYAQQFLSSYGNVLVIQDEIDFNGFEGRNTTFGSFSCVLDGIQQKKGDSSTSCLTSIPFHSAPDVFPAWDWQCPPPWQDNCTQVDYDVLESQPNWAPYGSPARYCLAEVVDEHCRLQFSFAIAGAVIACNIIKTLCMGYIVWKYRQTFLATIGDAIASFLDEPDPETKDRCLYSRPVFEKEWEWMRHNELRDPKAVAVEPERYSSRRPFWGRAVSKTRWFATYFMYAVALIIGAVSIKKTLTGMPTDIGALWRTGFGDLLGNNLISGSVGNSVLGSVLLANLPQALLSYLYLLFNALYTCMLLTREYTQYLHHRKPLRVTSPSGRQRSTYWLHLPYRYSIPLLVASGLLHWLASQSLFLVQVTVLAEGDRDPAAARQISTCGYSPVAIIMTTVVGSVIVLGGLGLALRRYPAGMPLASSCSATISAACHPPEDDVDASVLPVQWGVKSMDVEQKVRINGKPSSQRSDTPVQLNMAPTLSDPGTVVTRPAYLAHVVLQTQPSNYQAMISFYKTFLNAAVSHENDFICFLTYDSEHHRIAIIAVPTVGPKAANSSGLRHFAFTFHTLEDLALAYLQRKAHSIEPRWCVNHGPTTSIYYSDPDGNEIETQVDTFDSADEANAYMGSDAFRANPIGAEFDPEELVRRLKAGEDEREIKKRADVGPRSMEAIRPL</sequence>
<organism evidence="4 5">
    <name type="scientific">Diplodia intermedia</name>
    <dbReference type="NCBI Taxonomy" id="856260"/>
    <lineage>
        <taxon>Eukaryota</taxon>
        <taxon>Fungi</taxon>
        <taxon>Dikarya</taxon>
        <taxon>Ascomycota</taxon>
        <taxon>Pezizomycotina</taxon>
        <taxon>Dothideomycetes</taxon>
        <taxon>Dothideomycetes incertae sedis</taxon>
        <taxon>Botryosphaeriales</taxon>
        <taxon>Botryosphaeriaceae</taxon>
        <taxon>Diplodia</taxon>
    </lineage>
</organism>
<protein>
    <recommendedName>
        <fullName evidence="3">VOC domain-containing protein</fullName>
    </recommendedName>
</protein>
<feature type="transmembrane region" description="Helical" evidence="2">
    <location>
        <begin position="586"/>
        <end position="604"/>
    </location>
</feature>
<keyword evidence="2" id="KW-0812">Transmembrane</keyword>
<feature type="transmembrane region" description="Helical" evidence="2">
    <location>
        <begin position="418"/>
        <end position="442"/>
    </location>
</feature>
<evidence type="ECO:0000259" key="3">
    <source>
        <dbReference type="PROSITE" id="PS51819"/>
    </source>
</evidence>
<dbReference type="InterPro" id="IPR046623">
    <property type="entry name" value="DUF6536"/>
</dbReference>
<evidence type="ECO:0000313" key="4">
    <source>
        <dbReference type="EMBL" id="KAL1646103.1"/>
    </source>
</evidence>
<feature type="region of interest" description="Disordered" evidence="1">
    <location>
        <begin position="1"/>
        <end position="42"/>
    </location>
</feature>
<feature type="transmembrane region" description="Helical" evidence="2">
    <location>
        <begin position="82"/>
        <end position="109"/>
    </location>
</feature>
<evidence type="ECO:0000313" key="5">
    <source>
        <dbReference type="Proteomes" id="UP001521184"/>
    </source>
</evidence>
<dbReference type="Proteomes" id="UP001521184">
    <property type="component" value="Unassembled WGS sequence"/>
</dbReference>
<dbReference type="SUPFAM" id="SSF54593">
    <property type="entry name" value="Glyoxalase/Bleomycin resistance protein/Dihydroxybiphenyl dioxygenase"/>
    <property type="match status" value="1"/>
</dbReference>
<feature type="transmembrane region" description="Helical" evidence="2">
    <location>
        <begin position="519"/>
        <end position="537"/>
    </location>
</feature>
<dbReference type="PANTHER" id="PTHR35395:SF1">
    <property type="entry name" value="DUF6536 DOMAIN-CONTAINING PROTEIN"/>
    <property type="match status" value="1"/>
</dbReference>
<feature type="transmembrane region" description="Helical" evidence="2">
    <location>
        <begin position="686"/>
        <end position="707"/>
    </location>
</feature>
<dbReference type="Gene3D" id="3.10.180.10">
    <property type="entry name" value="2,3-Dihydroxybiphenyl 1,2-Dioxygenase, domain 1"/>
    <property type="match status" value="1"/>
</dbReference>
<dbReference type="PROSITE" id="PS51819">
    <property type="entry name" value="VOC"/>
    <property type="match status" value="1"/>
</dbReference>
<feature type="domain" description="VOC" evidence="3">
    <location>
        <begin position="790"/>
        <end position="909"/>
    </location>
</feature>
<keyword evidence="5" id="KW-1185">Reference proteome</keyword>
<feature type="transmembrane region" description="Helical" evidence="2">
    <location>
        <begin position="137"/>
        <end position="157"/>
    </location>
</feature>
<dbReference type="PANTHER" id="PTHR35395">
    <property type="entry name" value="DUF6536 DOMAIN-CONTAINING PROTEIN"/>
    <property type="match status" value="1"/>
</dbReference>
<evidence type="ECO:0000256" key="2">
    <source>
        <dbReference type="SAM" id="Phobius"/>
    </source>
</evidence>
<gene>
    <name evidence="4" type="ORF">SLS58_003523</name>
</gene>
<comment type="caution">
    <text evidence="4">The sequence shown here is derived from an EMBL/GenBank/DDBJ whole genome shotgun (WGS) entry which is preliminary data.</text>
</comment>
<reference evidence="4 5" key="1">
    <citation type="journal article" date="2023" name="Plant Dis.">
        <title>First Report of Diplodia intermedia Causing Canker and Dieback Diseases on Apple Trees in Canada.</title>
        <authorList>
            <person name="Ellouze W."/>
            <person name="Ilyukhin E."/>
            <person name="Sulman M."/>
            <person name="Ali S."/>
        </authorList>
    </citation>
    <scope>NUCLEOTIDE SEQUENCE [LARGE SCALE GENOMIC DNA]</scope>
    <source>
        <strain evidence="4 5">M45-28</strain>
    </source>
</reference>
<dbReference type="InterPro" id="IPR029068">
    <property type="entry name" value="Glyas_Bleomycin-R_OHBP_Dase"/>
</dbReference>
<dbReference type="Pfam" id="PF00903">
    <property type="entry name" value="Glyoxalase"/>
    <property type="match status" value="1"/>
</dbReference>
<dbReference type="InterPro" id="IPR037523">
    <property type="entry name" value="VOC_core"/>
</dbReference>
<keyword evidence="2" id="KW-1133">Transmembrane helix</keyword>
<feature type="transmembrane region" description="Helical" evidence="2">
    <location>
        <begin position="198"/>
        <end position="219"/>
    </location>
</feature>
<evidence type="ECO:0000256" key="1">
    <source>
        <dbReference type="SAM" id="MobiDB-lite"/>
    </source>
</evidence>
<accession>A0ABR3TWA2</accession>
<dbReference type="EMBL" id="JAKEKT020000017">
    <property type="protein sequence ID" value="KAL1646103.1"/>
    <property type="molecule type" value="Genomic_DNA"/>
</dbReference>
<proteinExistence type="predicted"/>